<dbReference type="InterPro" id="IPR016102">
    <property type="entry name" value="Succinyl-CoA_synth-like"/>
</dbReference>
<name>A0A1M5T651_9BACT</name>
<dbReference type="InterPro" id="IPR003781">
    <property type="entry name" value="CoA-bd"/>
</dbReference>
<dbReference type="AlphaFoldDB" id="A0A1M5T651"/>
<sequence length="298" mass="31150">MSIIMDENTTVVIQGITGREGSLRTKYMKDYGTKVVAGVTPGKGGSEVHGIPVYNTVKEAIRNHGQIDAACTFIPGPALKGAVYEAIDAGVKFVSSPVERIPIHDVIDMVSYARKNNVELLGPGSLGLISPGKSVIGWLGGSVDWAGTLFDPGPIGVISRSGGQSGTVPWALKVAGLGISTAMHIGTEPVLGLTMADVLKKFEKDEQTKAVAIFGEIGGTMEEEAAEVVANKEFTKPLVVFIAGAWAPEGMRFSHASSIVEKGRGTAQGKMKALSEAGAHVVDSPEEIAPKIKELTGL</sequence>
<dbReference type="PANTHER" id="PTHR11117:SF2">
    <property type="entry name" value="SUCCINATE--COA LIGASE [ADP_GDP-FORMING] SUBUNIT ALPHA, MITOCHONDRIAL"/>
    <property type="match status" value="1"/>
</dbReference>
<dbReference type="GO" id="GO:0009361">
    <property type="term" value="C:succinate-CoA ligase complex (ADP-forming)"/>
    <property type="evidence" value="ECO:0007669"/>
    <property type="project" value="TreeGrafter"/>
</dbReference>
<dbReference type="GO" id="GO:0004775">
    <property type="term" value="F:succinate-CoA ligase (ADP-forming) activity"/>
    <property type="evidence" value="ECO:0007669"/>
    <property type="project" value="TreeGrafter"/>
</dbReference>
<reference evidence="6 7" key="1">
    <citation type="submission" date="2016-11" db="EMBL/GenBank/DDBJ databases">
        <authorList>
            <person name="Jaros S."/>
            <person name="Januszkiewicz K."/>
            <person name="Wedrychowicz H."/>
        </authorList>
    </citation>
    <scope>NUCLEOTIDE SEQUENCE [LARGE SCALE GENOMIC DNA]</scope>
    <source>
        <strain evidence="6 7">DSM 9705</strain>
    </source>
</reference>
<dbReference type="Gene3D" id="3.40.50.720">
    <property type="entry name" value="NAD(P)-binding Rossmann-like Domain"/>
    <property type="match status" value="1"/>
</dbReference>
<gene>
    <name evidence="6" type="ORF">SAMN02745124_00622</name>
</gene>
<evidence type="ECO:0000256" key="4">
    <source>
        <dbReference type="PIRSR" id="PIRSR001553-1"/>
    </source>
</evidence>
<keyword evidence="2" id="KW-0547">Nucleotide-binding</keyword>
<dbReference type="STRING" id="1121409.SAMN02745124_00622"/>
<dbReference type="EMBL" id="FQXS01000002">
    <property type="protein sequence ID" value="SHH46219.1"/>
    <property type="molecule type" value="Genomic_DNA"/>
</dbReference>
<accession>A0A1M5T651</accession>
<dbReference type="SUPFAM" id="SSF52210">
    <property type="entry name" value="Succinyl-CoA synthetase domains"/>
    <property type="match status" value="1"/>
</dbReference>
<dbReference type="PRINTS" id="PR01798">
    <property type="entry name" value="SCOASYNTHASE"/>
</dbReference>
<evidence type="ECO:0000256" key="1">
    <source>
        <dbReference type="ARBA" id="ARBA00022598"/>
    </source>
</evidence>
<comment type="similarity">
    <text evidence="3">Belongs to the succinate/malate CoA ligase alpha subunit family.</text>
</comment>
<evidence type="ECO:0000313" key="7">
    <source>
        <dbReference type="Proteomes" id="UP000184139"/>
    </source>
</evidence>
<feature type="active site" description="Tele-phosphohistidine intermediate" evidence="4">
    <location>
        <position position="255"/>
    </location>
</feature>
<dbReference type="Gene3D" id="3.40.50.261">
    <property type="entry name" value="Succinyl-CoA synthetase domains"/>
    <property type="match status" value="1"/>
</dbReference>
<dbReference type="GO" id="GO:0006099">
    <property type="term" value="P:tricarboxylic acid cycle"/>
    <property type="evidence" value="ECO:0007669"/>
    <property type="project" value="UniProtKB-UniPathway"/>
</dbReference>
<dbReference type="PIRSF" id="PIRSF001553">
    <property type="entry name" value="SucCS_alpha"/>
    <property type="match status" value="1"/>
</dbReference>
<keyword evidence="7" id="KW-1185">Reference proteome</keyword>
<evidence type="ECO:0000259" key="5">
    <source>
        <dbReference type="SMART" id="SM00881"/>
    </source>
</evidence>
<feature type="domain" description="CoA-binding" evidence="5">
    <location>
        <begin position="4"/>
        <end position="101"/>
    </location>
</feature>
<dbReference type="UniPathway" id="UPA00223">
    <property type="reaction ID" value="UER00999"/>
</dbReference>
<dbReference type="InterPro" id="IPR005811">
    <property type="entry name" value="SUCC_ACL_C"/>
</dbReference>
<evidence type="ECO:0000313" key="6">
    <source>
        <dbReference type="EMBL" id="SHH46219.1"/>
    </source>
</evidence>
<dbReference type="InterPro" id="IPR005810">
    <property type="entry name" value="CoA_lig_alpha"/>
</dbReference>
<dbReference type="PANTHER" id="PTHR11117">
    <property type="entry name" value="SUCCINYL-COA LIGASE SUBUNIT ALPHA"/>
    <property type="match status" value="1"/>
</dbReference>
<dbReference type="SMART" id="SM00881">
    <property type="entry name" value="CoA_binding"/>
    <property type="match status" value="1"/>
</dbReference>
<evidence type="ECO:0000256" key="2">
    <source>
        <dbReference type="ARBA" id="ARBA00022741"/>
    </source>
</evidence>
<proteinExistence type="inferred from homology"/>
<keyword evidence="1" id="KW-0436">Ligase</keyword>
<evidence type="ECO:0000256" key="3">
    <source>
        <dbReference type="ARBA" id="ARBA00060724"/>
    </source>
</evidence>
<protein>
    <submittedName>
        <fullName evidence="6">Succinyl-CoA synthetase alpha subunit</fullName>
    </submittedName>
</protein>
<dbReference type="SUPFAM" id="SSF51735">
    <property type="entry name" value="NAD(P)-binding Rossmann-fold domains"/>
    <property type="match status" value="1"/>
</dbReference>
<dbReference type="GO" id="GO:0004776">
    <property type="term" value="F:succinate-CoA ligase (GDP-forming) activity"/>
    <property type="evidence" value="ECO:0007669"/>
    <property type="project" value="TreeGrafter"/>
</dbReference>
<dbReference type="RefSeq" id="WP_073373348.1">
    <property type="nucleotide sequence ID" value="NZ_FQXS01000002.1"/>
</dbReference>
<dbReference type="Pfam" id="PF00549">
    <property type="entry name" value="Ligase_CoA"/>
    <property type="match status" value="1"/>
</dbReference>
<organism evidence="6 7">
    <name type="scientific">Desulfofustis glycolicus DSM 9705</name>
    <dbReference type="NCBI Taxonomy" id="1121409"/>
    <lineage>
        <taxon>Bacteria</taxon>
        <taxon>Pseudomonadati</taxon>
        <taxon>Thermodesulfobacteriota</taxon>
        <taxon>Desulfobulbia</taxon>
        <taxon>Desulfobulbales</taxon>
        <taxon>Desulfocapsaceae</taxon>
        <taxon>Desulfofustis</taxon>
    </lineage>
</organism>
<dbReference type="InterPro" id="IPR036291">
    <property type="entry name" value="NAD(P)-bd_dom_sf"/>
</dbReference>
<dbReference type="Proteomes" id="UP000184139">
    <property type="component" value="Unassembled WGS sequence"/>
</dbReference>
<dbReference type="FunFam" id="3.40.50.720:FF:000277">
    <property type="entry name" value="Succinate--CoA ligase [ADP-forming] subunit alpha"/>
    <property type="match status" value="1"/>
</dbReference>
<dbReference type="OrthoDB" id="9802602at2"/>
<dbReference type="Pfam" id="PF02629">
    <property type="entry name" value="CoA_binding"/>
    <property type="match status" value="1"/>
</dbReference>
<dbReference type="GO" id="GO:0000166">
    <property type="term" value="F:nucleotide binding"/>
    <property type="evidence" value="ECO:0007669"/>
    <property type="project" value="UniProtKB-KW"/>
</dbReference>